<dbReference type="GO" id="GO:0004239">
    <property type="term" value="F:initiator methionyl aminopeptidase activity"/>
    <property type="evidence" value="ECO:0007669"/>
    <property type="project" value="UniProtKB-UniRule"/>
</dbReference>
<dbReference type="AlphaFoldDB" id="A0A6P0GBG2"/>
<feature type="binding site" evidence="6">
    <location>
        <position position="143"/>
    </location>
    <ligand>
        <name>a divalent metal cation</name>
        <dbReference type="ChEBI" id="CHEBI:60240"/>
        <label>2</label>
        <note>catalytic</note>
    </ligand>
</feature>
<evidence type="ECO:0000256" key="6">
    <source>
        <dbReference type="HAMAP-Rule" id="MF_01974"/>
    </source>
</evidence>
<feature type="binding site" evidence="6">
    <location>
        <position position="207"/>
    </location>
    <ligand>
        <name>a divalent metal cation</name>
        <dbReference type="ChEBI" id="CHEBI:60240"/>
        <label>2</label>
        <note>catalytic</note>
    </ligand>
</feature>
<comment type="catalytic activity">
    <reaction evidence="6 7">
        <text>Release of N-terminal amino acids, preferentially methionine, from peptides and arylamides.</text>
        <dbReference type="EC" id="3.4.11.18"/>
    </reaction>
</comment>
<evidence type="ECO:0000313" key="10">
    <source>
        <dbReference type="EMBL" id="NEM05532.1"/>
    </source>
</evidence>
<feature type="compositionally biased region" description="Low complexity" evidence="8">
    <location>
        <begin position="1"/>
        <end position="16"/>
    </location>
</feature>
<dbReference type="Proteomes" id="UP000471126">
    <property type="component" value="Unassembled WGS sequence"/>
</dbReference>
<dbReference type="InterPro" id="IPR000994">
    <property type="entry name" value="Pept_M24"/>
</dbReference>
<evidence type="ECO:0000256" key="5">
    <source>
        <dbReference type="ARBA" id="ARBA00022801"/>
    </source>
</evidence>
<dbReference type="SUPFAM" id="SSF55920">
    <property type="entry name" value="Creatinase/aminopeptidase"/>
    <property type="match status" value="1"/>
</dbReference>
<keyword evidence="4 6" id="KW-0479">Metal-binding</keyword>
<evidence type="ECO:0000256" key="1">
    <source>
        <dbReference type="ARBA" id="ARBA00002521"/>
    </source>
</evidence>
<dbReference type="InterPro" id="IPR036005">
    <property type="entry name" value="Creatinase/aminopeptidase-like"/>
</dbReference>
<comment type="similarity">
    <text evidence="6">Belongs to the peptidase M24A family. Methionine aminopeptidase type 1 subfamily.</text>
</comment>
<feature type="binding site" evidence="6">
    <location>
        <position position="272"/>
    </location>
    <ligand>
        <name>a divalent metal cation</name>
        <dbReference type="ChEBI" id="CHEBI:60240"/>
        <label>1</label>
    </ligand>
</feature>
<feature type="region of interest" description="Disordered" evidence="8">
    <location>
        <begin position="1"/>
        <end position="21"/>
    </location>
</feature>
<feature type="binding site" evidence="6">
    <location>
        <position position="143"/>
    </location>
    <ligand>
        <name>a divalent metal cation</name>
        <dbReference type="ChEBI" id="CHEBI:60240"/>
        <label>1</label>
    </ligand>
</feature>
<dbReference type="EC" id="3.4.11.18" evidence="6 7"/>
<gene>
    <name evidence="6 10" type="primary">map</name>
    <name evidence="10" type="ORF">GCU54_05795</name>
</gene>
<sequence length="288" mass="30074">MAVTVAPAARPRPVHGVPDRRASRTVAGVDLTVLPPRTADELDAMRAAGRVVAQTLAAVRAAAVPGVKLRELDDLARTTMYEAGATSSFLGYKPSWAPTAYNGVLCLSPNEVVVHGRPSGQRLKDGDLLSVDCGAVVDGWNGDAAFSVLVGEHTSDEDARLVRATEEALAAGIAAAVPGATLLDVARAVDAVARRYGYAHLPDHGGHGIGRSMHEPPFVPNQPLAGLDRVRLHAGSTLAIEPMLLAGGERYRHKKDGWAVVTADGRRAAHVEHTVAVTDDGPVVLTAA</sequence>
<dbReference type="GO" id="GO:0006508">
    <property type="term" value="P:proteolysis"/>
    <property type="evidence" value="ECO:0007669"/>
    <property type="project" value="UniProtKB-KW"/>
</dbReference>
<feature type="domain" description="Peptidase M24" evidence="9">
    <location>
        <begin position="44"/>
        <end position="279"/>
    </location>
</feature>
<dbReference type="HAMAP" id="MF_01974">
    <property type="entry name" value="MetAP_1"/>
    <property type="match status" value="1"/>
</dbReference>
<dbReference type="NCBIfam" id="TIGR00500">
    <property type="entry name" value="met_pdase_I"/>
    <property type="match status" value="1"/>
</dbReference>
<evidence type="ECO:0000256" key="7">
    <source>
        <dbReference type="RuleBase" id="RU003653"/>
    </source>
</evidence>
<evidence type="ECO:0000256" key="8">
    <source>
        <dbReference type="SAM" id="MobiDB-lite"/>
    </source>
</evidence>
<evidence type="ECO:0000313" key="11">
    <source>
        <dbReference type="Proteomes" id="UP000471126"/>
    </source>
</evidence>
<comment type="function">
    <text evidence="1 6">Removes the N-terminal methionine from nascent proteins. The N-terminal methionine is often cleaved when the second residue in the primary sequence is small and uncharged (Met-Ala-, Cys, Gly, Pro, Ser, Thr, or Val). Requires deformylation of the N(alpha)-formylated initiator methionine before it can be hydrolyzed.</text>
</comment>
<evidence type="ECO:0000256" key="2">
    <source>
        <dbReference type="ARBA" id="ARBA00022438"/>
    </source>
</evidence>
<feature type="binding site" evidence="6">
    <location>
        <position position="132"/>
    </location>
    <ligand>
        <name>a divalent metal cation</name>
        <dbReference type="ChEBI" id="CHEBI:60240"/>
        <label>1</label>
    </ligand>
</feature>
<dbReference type="CDD" id="cd01086">
    <property type="entry name" value="MetAP1"/>
    <property type="match status" value="1"/>
</dbReference>
<comment type="subunit">
    <text evidence="6">Monomer.</text>
</comment>
<dbReference type="PANTHER" id="PTHR43330:SF27">
    <property type="entry name" value="METHIONINE AMINOPEPTIDASE"/>
    <property type="match status" value="1"/>
</dbReference>
<evidence type="ECO:0000256" key="4">
    <source>
        <dbReference type="ARBA" id="ARBA00022723"/>
    </source>
</evidence>
<comment type="caution">
    <text evidence="10">The sequence shown here is derived from an EMBL/GenBank/DDBJ whole genome shotgun (WGS) entry which is preliminary data.</text>
</comment>
<dbReference type="PRINTS" id="PR00599">
    <property type="entry name" value="MAPEPTIDASE"/>
</dbReference>
<keyword evidence="3 6" id="KW-0645">Protease</keyword>
<reference evidence="10 11" key="1">
    <citation type="submission" date="2019-12" db="EMBL/GenBank/DDBJ databases">
        <title>WGS of CPCC 203550 I12A-02606.</title>
        <authorList>
            <person name="Jiang Z."/>
        </authorList>
    </citation>
    <scope>NUCLEOTIDE SEQUENCE [LARGE SCALE GENOMIC DNA]</scope>
    <source>
        <strain evidence="10 11">I12A-02606</strain>
    </source>
</reference>
<protein>
    <recommendedName>
        <fullName evidence="6 7">Methionine aminopeptidase</fullName>
        <shortName evidence="6">MAP</shortName>
        <shortName evidence="6">MetAP</shortName>
        <ecNumber evidence="6 7">3.4.11.18</ecNumber>
    </recommendedName>
    <alternativeName>
        <fullName evidence="6">Peptidase M</fullName>
    </alternativeName>
</protein>
<feature type="binding site" evidence="6">
    <location>
        <position position="272"/>
    </location>
    <ligand>
        <name>a divalent metal cation</name>
        <dbReference type="ChEBI" id="CHEBI:60240"/>
        <label>2</label>
        <note>catalytic</note>
    </ligand>
</feature>
<dbReference type="InterPro" id="IPR002467">
    <property type="entry name" value="Pept_M24A_MAP1"/>
</dbReference>
<feature type="binding site" evidence="6">
    <location>
        <position position="241"/>
    </location>
    <ligand>
        <name>a divalent metal cation</name>
        <dbReference type="ChEBI" id="CHEBI:60240"/>
        <label>2</label>
        <note>catalytic</note>
    </ligand>
</feature>
<dbReference type="GO" id="GO:0005829">
    <property type="term" value="C:cytosol"/>
    <property type="evidence" value="ECO:0007669"/>
    <property type="project" value="TreeGrafter"/>
</dbReference>
<comment type="cofactor">
    <cofactor evidence="6">
        <name>Co(2+)</name>
        <dbReference type="ChEBI" id="CHEBI:48828"/>
    </cofactor>
    <cofactor evidence="6">
        <name>Zn(2+)</name>
        <dbReference type="ChEBI" id="CHEBI:29105"/>
    </cofactor>
    <cofactor evidence="6">
        <name>Mn(2+)</name>
        <dbReference type="ChEBI" id="CHEBI:29035"/>
    </cofactor>
    <cofactor evidence="6">
        <name>Fe(2+)</name>
        <dbReference type="ChEBI" id="CHEBI:29033"/>
    </cofactor>
    <text evidence="6">Binds 2 divalent metal cations per subunit. Has a high-affinity and a low affinity metal-binding site. The true nature of the physiological cofactor is under debate. The enzyme is active with cobalt, zinc, manganese or divalent iron ions. Most likely, methionine aminopeptidases function as mononuclear Fe(2+)-metalloproteases under physiological conditions, and the catalytically relevant metal-binding site has been assigned to the histidine-containing high-affinity site.</text>
</comment>
<accession>A0A6P0GBG2</accession>
<dbReference type="EMBL" id="JAAGWE010000011">
    <property type="protein sequence ID" value="NEM05532.1"/>
    <property type="molecule type" value="Genomic_DNA"/>
</dbReference>
<proteinExistence type="inferred from homology"/>
<dbReference type="PANTHER" id="PTHR43330">
    <property type="entry name" value="METHIONINE AMINOPEPTIDASE"/>
    <property type="match status" value="1"/>
</dbReference>
<dbReference type="GO" id="GO:0046872">
    <property type="term" value="F:metal ion binding"/>
    <property type="evidence" value="ECO:0007669"/>
    <property type="project" value="UniProtKB-UniRule"/>
</dbReference>
<keyword evidence="2 6" id="KW-0031">Aminopeptidase</keyword>
<dbReference type="Gene3D" id="3.90.230.10">
    <property type="entry name" value="Creatinase/methionine aminopeptidase superfamily"/>
    <property type="match status" value="1"/>
</dbReference>
<dbReference type="Pfam" id="PF00557">
    <property type="entry name" value="Peptidase_M24"/>
    <property type="match status" value="1"/>
</dbReference>
<dbReference type="InterPro" id="IPR001714">
    <property type="entry name" value="Pept_M24_MAP"/>
</dbReference>
<organism evidence="10 11">
    <name type="scientific">Geodermatophilus normandii</name>
    <dbReference type="NCBI Taxonomy" id="1137989"/>
    <lineage>
        <taxon>Bacteria</taxon>
        <taxon>Bacillati</taxon>
        <taxon>Actinomycetota</taxon>
        <taxon>Actinomycetes</taxon>
        <taxon>Geodermatophilales</taxon>
        <taxon>Geodermatophilaceae</taxon>
        <taxon>Geodermatophilus</taxon>
    </lineage>
</organism>
<feature type="binding site" evidence="6">
    <location>
        <position position="214"/>
    </location>
    <ligand>
        <name>substrate</name>
    </ligand>
</feature>
<feature type="binding site" evidence="6">
    <location>
        <position position="115"/>
    </location>
    <ligand>
        <name>substrate</name>
    </ligand>
</feature>
<name>A0A6P0GBG2_9ACTN</name>
<keyword evidence="5 6" id="KW-0378">Hydrolase</keyword>
<evidence type="ECO:0000259" key="9">
    <source>
        <dbReference type="Pfam" id="PF00557"/>
    </source>
</evidence>
<evidence type="ECO:0000256" key="3">
    <source>
        <dbReference type="ARBA" id="ARBA00022670"/>
    </source>
</evidence>
<dbReference type="GO" id="GO:0070006">
    <property type="term" value="F:metalloaminopeptidase activity"/>
    <property type="evidence" value="ECO:0007669"/>
    <property type="project" value="UniProtKB-UniRule"/>
</dbReference>